<dbReference type="EMBL" id="MSFN02000006">
    <property type="protein sequence ID" value="PTU19493.1"/>
    <property type="molecule type" value="Genomic_DNA"/>
</dbReference>
<evidence type="ECO:0000313" key="2">
    <source>
        <dbReference type="Proteomes" id="UP000244073"/>
    </source>
</evidence>
<name>A0A2T5LT78_9EURO</name>
<protein>
    <recommendedName>
        <fullName evidence="3">SNF2 N-terminal domain-containing protein</fullName>
    </recommendedName>
</protein>
<dbReference type="VEuPathDB" id="FungiDB:P175DRAFT_0533926"/>
<gene>
    <name evidence="1" type="ORF">P175DRAFT_0533926</name>
</gene>
<reference evidence="1 2" key="1">
    <citation type="journal article" date="2018" name="Proc. Natl. Acad. Sci. U.S.A.">
        <title>Linking secondary metabolites to gene clusters through genome sequencing of six diverse Aspergillus species.</title>
        <authorList>
            <person name="Kaerboelling I."/>
            <person name="Vesth T.C."/>
            <person name="Frisvad J.C."/>
            <person name="Nybo J.L."/>
            <person name="Theobald S."/>
            <person name="Kuo A."/>
            <person name="Bowyer P."/>
            <person name="Matsuda Y."/>
            <person name="Mondo S."/>
            <person name="Lyhne E.K."/>
            <person name="Kogle M.E."/>
            <person name="Clum A."/>
            <person name="Lipzen A."/>
            <person name="Salamov A."/>
            <person name="Ngan C.Y."/>
            <person name="Daum C."/>
            <person name="Chiniquy J."/>
            <person name="Barry K."/>
            <person name="LaButti K."/>
            <person name="Haridas S."/>
            <person name="Simmons B.A."/>
            <person name="Magnuson J.K."/>
            <person name="Mortensen U.H."/>
            <person name="Larsen T.O."/>
            <person name="Grigoriev I.V."/>
            <person name="Baker S.E."/>
            <person name="Andersen M.R."/>
        </authorList>
    </citation>
    <scope>NUCLEOTIDE SEQUENCE [LARGE SCALE GENOMIC DNA]</scope>
    <source>
        <strain evidence="1 2">IBT 24754</strain>
    </source>
</reference>
<evidence type="ECO:0000313" key="1">
    <source>
        <dbReference type="EMBL" id="PTU19493.1"/>
    </source>
</evidence>
<organism evidence="1 2">
    <name type="scientific">Aspergillus ochraceoroseus IBT 24754</name>
    <dbReference type="NCBI Taxonomy" id="1392256"/>
    <lineage>
        <taxon>Eukaryota</taxon>
        <taxon>Fungi</taxon>
        <taxon>Dikarya</taxon>
        <taxon>Ascomycota</taxon>
        <taxon>Pezizomycotina</taxon>
        <taxon>Eurotiomycetes</taxon>
        <taxon>Eurotiomycetidae</taxon>
        <taxon>Eurotiales</taxon>
        <taxon>Aspergillaceae</taxon>
        <taxon>Aspergillus</taxon>
        <taxon>Aspergillus subgen. Nidulantes</taxon>
    </lineage>
</organism>
<comment type="caution">
    <text evidence="1">The sequence shown here is derived from an EMBL/GenBank/DDBJ whole genome shotgun (WGS) entry which is preliminary data.</text>
</comment>
<dbReference type="GeneID" id="63816974"/>
<dbReference type="Proteomes" id="UP000244073">
    <property type="component" value="Unassembled WGS sequence"/>
</dbReference>
<dbReference type="RefSeq" id="XP_040750885.1">
    <property type="nucleotide sequence ID" value="XM_040900092.1"/>
</dbReference>
<sequence length="203" mass="23063">MSSAQGEASSGEFSELVQYELKRKHKLCFACGSSTIKRSSHTPFFIEKELEANAPFYPTLILAPAGLLDAWITEIRNHFGSMLRLKLFHWPVGSYKRCEKERAIGYQGLGGLQQESCIDMLQYFYHRSSPKIYSLAIDQQAFWTGDVNAARKFIAEWRQRAYDTAKLAIRDFFLEERAVFGDVNGELGEPSSQRLTTGHSFSS</sequence>
<dbReference type="AlphaFoldDB" id="A0A2T5LT78"/>
<proteinExistence type="predicted"/>
<evidence type="ECO:0008006" key="3">
    <source>
        <dbReference type="Google" id="ProtNLM"/>
    </source>
</evidence>
<accession>A0A2T5LT78</accession>